<name>Q1Q195_KUEST</name>
<dbReference type="EMBL" id="CP049055">
    <property type="protein sequence ID" value="QII10799.1"/>
    <property type="molecule type" value="Genomic_DNA"/>
</dbReference>
<reference evidence="1" key="1">
    <citation type="journal article" date="2006" name="Nature">
        <title>Deciphering the evolution and metabolism of an anammox bacterium from a community genome.</title>
        <authorList>
            <person name="Strous M."/>
            <person name="Pelletier E."/>
            <person name="Mangenot S."/>
            <person name="Rattei T."/>
            <person name="Lehner A."/>
            <person name="Taylor M.W."/>
            <person name="Horn M."/>
            <person name="Daims H."/>
            <person name="Bartol-Mavel D."/>
            <person name="Wincker P."/>
            <person name="Barbe V."/>
            <person name="Fonknechten N."/>
            <person name="Vallenet D."/>
            <person name="Segurens B."/>
            <person name="Schenowitz-Truong C."/>
            <person name="Medigue C."/>
            <person name="Collingro A."/>
            <person name="Snel B."/>
            <person name="Dutilh B.E."/>
            <person name="OpDenCamp H.J.M."/>
            <person name="vanDerDrift C."/>
            <person name="Cirpus I."/>
            <person name="vanDePas-Schoonen K.T."/>
            <person name="Harhangi H.R."/>
            <person name="vanNiftrik L."/>
            <person name="Schmid M."/>
            <person name="Keltjens J."/>
            <person name="vanDeVossenberg J."/>
            <person name="Kartal B."/>
            <person name="Meier H."/>
            <person name="Frishman D."/>
            <person name="Huynen M.A."/>
            <person name="Mewes H."/>
            <person name="Weissenbach J."/>
            <person name="Jetten M.S.M."/>
            <person name="Wagner M."/>
            <person name="LePaslier D."/>
        </authorList>
    </citation>
    <scope>NUCLEOTIDE SEQUENCE</scope>
</reference>
<evidence type="ECO:0000313" key="3">
    <source>
        <dbReference type="Proteomes" id="UP000501926"/>
    </source>
</evidence>
<accession>Q1Q195</accession>
<gene>
    <name evidence="2" type="ORF">KsCSTR_14200</name>
    <name evidence="1" type="ORF">kuste3016</name>
</gene>
<reference evidence="2 3" key="3">
    <citation type="submission" date="2020-02" db="EMBL/GenBank/DDBJ databases">
        <title>Newly sequenced genome of strain CSTR1 showed variability in Candidatus Kuenenia stuttgartiensis genomes.</title>
        <authorList>
            <person name="Ding C."/>
            <person name="Adrian L."/>
        </authorList>
    </citation>
    <scope>NUCLEOTIDE SEQUENCE [LARGE SCALE GENOMIC DNA]</scope>
    <source>
        <strain evidence="2 3">CSTR1</strain>
    </source>
</reference>
<dbReference type="Proteomes" id="UP000501926">
    <property type="component" value="Chromosome"/>
</dbReference>
<dbReference type="AlphaFoldDB" id="Q1Q195"/>
<proteinExistence type="predicted"/>
<reference evidence="1" key="2">
    <citation type="submission" date="2006-01" db="EMBL/GenBank/DDBJ databases">
        <authorList>
            <person name="Genoscope"/>
        </authorList>
    </citation>
    <scope>NUCLEOTIDE SEQUENCE</scope>
</reference>
<dbReference type="EMBL" id="CT573071">
    <property type="protein sequence ID" value="CAJ73771.1"/>
    <property type="molecule type" value="Genomic_DNA"/>
</dbReference>
<organism evidence="1">
    <name type="scientific">Kuenenia stuttgartiensis</name>
    <dbReference type="NCBI Taxonomy" id="174633"/>
    <lineage>
        <taxon>Bacteria</taxon>
        <taxon>Pseudomonadati</taxon>
        <taxon>Planctomycetota</taxon>
        <taxon>Candidatus Brocadiia</taxon>
        <taxon>Candidatus Brocadiales</taxon>
        <taxon>Candidatus Brocadiaceae</taxon>
        <taxon>Candidatus Kuenenia</taxon>
    </lineage>
</organism>
<evidence type="ECO:0000313" key="2">
    <source>
        <dbReference type="EMBL" id="QII10799.1"/>
    </source>
</evidence>
<sequence>MFSSDFVNSGFGNNRPKVAVKDCQILRKTFYLGDKLYNMIENITLVGPIGIILPEGRQRRRLLWKNKKYLKTCG</sequence>
<protein>
    <submittedName>
        <fullName evidence="1">Uncharacterized protein</fullName>
    </submittedName>
</protein>
<evidence type="ECO:0000313" key="1">
    <source>
        <dbReference type="EMBL" id="CAJ73771.1"/>
    </source>
</evidence>